<comment type="caution">
    <text evidence="2">The sequence shown here is derived from an EMBL/GenBank/DDBJ whole genome shotgun (WGS) entry which is preliminary data.</text>
</comment>
<sequence>MYFPTKHNKGFVSDVKINEAIKYKVRHESGYKGNMHKWLQTLNEFINEGEFDDFAAYHHDGDESSRTMLEQRRTVPLQHQTYVSSENSADRELWDEILRASSLPDYDDTFVETQEGEGTGNRHDSDTEKEPEGAENNILTEIYPENVEAKNESAEAVGETAAADADGQSDYSDQDNEDDHEVKVDEDYAQSIAHITT</sequence>
<evidence type="ECO:0000313" key="2">
    <source>
        <dbReference type="EMBL" id="GMF18398.1"/>
    </source>
</evidence>
<dbReference type="AlphaFoldDB" id="A0A9W6TSJ2"/>
<reference evidence="2" key="1">
    <citation type="submission" date="2023-04" db="EMBL/GenBank/DDBJ databases">
        <title>Phytophthora fragariaefolia NBRC 109709.</title>
        <authorList>
            <person name="Ichikawa N."/>
            <person name="Sato H."/>
            <person name="Tonouchi N."/>
        </authorList>
    </citation>
    <scope>NUCLEOTIDE SEQUENCE</scope>
    <source>
        <strain evidence="2">NBRC 109709</strain>
    </source>
</reference>
<proteinExistence type="predicted"/>
<keyword evidence="3" id="KW-1185">Reference proteome</keyword>
<name>A0A9W6TSJ2_9STRA</name>
<evidence type="ECO:0000256" key="1">
    <source>
        <dbReference type="SAM" id="MobiDB-lite"/>
    </source>
</evidence>
<dbReference type="Proteomes" id="UP001165121">
    <property type="component" value="Unassembled WGS sequence"/>
</dbReference>
<evidence type="ECO:0000313" key="3">
    <source>
        <dbReference type="Proteomes" id="UP001165121"/>
    </source>
</evidence>
<organism evidence="2 3">
    <name type="scientific">Phytophthora fragariaefolia</name>
    <dbReference type="NCBI Taxonomy" id="1490495"/>
    <lineage>
        <taxon>Eukaryota</taxon>
        <taxon>Sar</taxon>
        <taxon>Stramenopiles</taxon>
        <taxon>Oomycota</taxon>
        <taxon>Peronosporomycetes</taxon>
        <taxon>Peronosporales</taxon>
        <taxon>Peronosporaceae</taxon>
        <taxon>Phytophthora</taxon>
    </lineage>
</organism>
<protein>
    <submittedName>
        <fullName evidence="2">Unnamed protein product</fullName>
    </submittedName>
</protein>
<dbReference type="EMBL" id="BSXT01000128">
    <property type="protein sequence ID" value="GMF18398.1"/>
    <property type="molecule type" value="Genomic_DNA"/>
</dbReference>
<gene>
    <name evidence="2" type="ORF">Pfra01_000159800</name>
</gene>
<feature type="compositionally biased region" description="Basic and acidic residues" evidence="1">
    <location>
        <begin position="120"/>
        <end position="132"/>
    </location>
</feature>
<accession>A0A9W6TSJ2</accession>
<feature type="region of interest" description="Disordered" evidence="1">
    <location>
        <begin position="106"/>
        <end position="197"/>
    </location>
</feature>
<feature type="compositionally biased region" description="Low complexity" evidence="1">
    <location>
        <begin position="154"/>
        <end position="166"/>
    </location>
</feature>